<evidence type="ECO:0000256" key="5">
    <source>
        <dbReference type="ARBA" id="ARBA00047720"/>
    </source>
</evidence>
<dbReference type="RefSeq" id="WP_165134461.1">
    <property type="nucleotide sequence ID" value="NZ_CP049250.1"/>
</dbReference>
<name>A0A7W6LGT7_9HYPH</name>
<dbReference type="Pfam" id="PF13382">
    <property type="entry name" value="Adenine_deam_C"/>
    <property type="match status" value="1"/>
</dbReference>
<evidence type="ECO:0000313" key="10">
    <source>
        <dbReference type="Proteomes" id="UP000519897"/>
    </source>
</evidence>
<evidence type="ECO:0000256" key="1">
    <source>
        <dbReference type="ARBA" id="ARBA00006773"/>
    </source>
</evidence>
<evidence type="ECO:0000259" key="8">
    <source>
        <dbReference type="Pfam" id="PF13382"/>
    </source>
</evidence>
<comment type="caution">
    <text evidence="9">The sequence shown here is derived from an EMBL/GenBank/DDBJ whole genome shotgun (WGS) entry which is preliminary data.</text>
</comment>
<evidence type="ECO:0000259" key="7">
    <source>
        <dbReference type="Pfam" id="PF01979"/>
    </source>
</evidence>
<dbReference type="HAMAP" id="MF_01518">
    <property type="entry name" value="Adenine_deamin"/>
    <property type="match status" value="1"/>
</dbReference>
<dbReference type="InterPro" id="IPR032466">
    <property type="entry name" value="Metal_Hydrolase"/>
</dbReference>
<dbReference type="InterPro" id="IPR006679">
    <property type="entry name" value="Adenine_deam"/>
</dbReference>
<dbReference type="InterPro" id="IPR011059">
    <property type="entry name" value="Metal-dep_hydrolase_composite"/>
</dbReference>
<feature type="domain" description="Amidohydrolase-related" evidence="7">
    <location>
        <begin position="80"/>
        <end position="365"/>
    </location>
</feature>
<dbReference type="InterPro" id="IPR006680">
    <property type="entry name" value="Amidohydro-rel"/>
</dbReference>
<dbReference type="Gene3D" id="3.20.20.140">
    <property type="entry name" value="Metal-dependent hydrolases"/>
    <property type="match status" value="1"/>
</dbReference>
<dbReference type="Proteomes" id="UP000519897">
    <property type="component" value="Unassembled WGS sequence"/>
</dbReference>
<dbReference type="PANTHER" id="PTHR11113:SF2">
    <property type="entry name" value="ADENINE DEAMINASE"/>
    <property type="match status" value="1"/>
</dbReference>
<evidence type="ECO:0000256" key="3">
    <source>
        <dbReference type="ARBA" id="ARBA00022801"/>
    </source>
</evidence>
<evidence type="ECO:0000256" key="6">
    <source>
        <dbReference type="HAMAP-Rule" id="MF_01518"/>
    </source>
</evidence>
<evidence type="ECO:0000256" key="4">
    <source>
        <dbReference type="ARBA" id="ARBA00023211"/>
    </source>
</evidence>
<dbReference type="EMBL" id="JACIEC010000002">
    <property type="protein sequence ID" value="MBB4144125.1"/>
    <property type="molecule type" value="Genomic_DNA"/>
</dbReference>
<dbReference type="EC" id="3.5.4.2" evidence="2 6"/>
<comment type="catalytic activity">
    <reaction evidence="5 6">
        <text>adenine + H2O + H(+) = hypoxanthine + NH4(+)</text>
        <dbReference type="Rhea" id="RHEA:23688"/>
        <dbReference type="ChEBI" id="CHEBI:15377"/>
        <dbReference type="ChEBI" id="CHEBI:15378"/>
        <dbReference type="ChEBI" id="CHEBI:16708"/>
        <dbReference type="ChEBI" id="CHEBI:17368"/>
        <dbReference type="ChEBI" id="CHEBI:28938"/>
        <dbReference type="EC" id="3.5.4.2"/>
    </reaction>
</comment>
<sequence>MTRPFELMDLNLPELRRRAVQAARGEVPFDCLLKGGTVLDVITGERRLGDVGLVGPLIASVHEPGRFENAASVVNATGTFIAPGLIDTHMHIESSMVTPAAYAQAVVPRGVTTVVWDPHEFGNVVGIAGVNWAADAVIDLPLRVMLLAPSSVPSAPGLERAGADFDATVLEDLLARQEIAGIAEMMNMRGIIEGDARMEGIIQAGLTTRKLVCGHARGLSGPDLQAFVTAGVSSDHELVSADDLLEKLRAGLTIELRGSHDHLLPEFVAALNRLGHLPQTVTLCTDDVFPDDLHKGGGLDDVVRRLVRYGMRPEWALQAATINAARRLERQDLGVIAPGRRADLVLFEDLESFEARRVFVSGREVAAGGALLQPALEASSEILQGTVKLCHLSPDDFRVAVDSPDARQVKIATIDRPRFTQWGEAIADVVDAHVVPPEGTTLISVIHRHGLAEPIVRTGFLTGWGDWRGAFASTVSHDSHNLTVFGRNPVDMAVAANAVIDAGGGLAVVSDGIVQALLPLPLGGLVSQAHLGEVAAQFSAVRQAMDGIVDWQPPYLVFKACFGATLACNAGPHQTDLGIADVETGRLLPSPILQIF</sequence>
<reference evidence="9 10" key="1">
    <citation type="submission" date="2020-08" db="EMBL/GenBank/DDBJ databases">
        <title>Genomic Encyclopedia of Type Strains, Phase IV (KMG-IV): sequencing the most valuable type-strain genomes for metagenomic binning, comparative biology and taxonomic classification.</title>
        <authorList>
            <person name="Goeker M."/>
        </authorList>
    </citation>
    <scope>NUCLEOTIDE SEQUENCE [LARGE SCALE GENOMIC DNA]</scope>
    <source>
        <strain evidence="9 10">DSM 29514</strain>
    </source>
</reference>
<evidence type="ECO:0000313" key="9">
    <source>
        <dbReference type="EMBL" id="MBB4144125.1"/>
    </source>
</evidence>
<dbReference type="Pfam" id="PF01979">
    <property type="entry name" value="Amidohydro_1"/>
    <property type="match status" value="1"/>
</dbReference>
<proteinExistence type="inferred from homology"/>
<dbReference type="GO" id="GO:0000034">
    <property type="term" value="F:adenine deaminase activity"/>
    <property type="evidence" value="ECO:0007669"/>
    <property type="project" value="UniProtKB-UniRule"/>
</dbReference>
<keyword evidence="3 6" id="KW-0378">Hydrolase</keyword>
<dbReference type="InterPro" id="IPR026912">
    <property type="entry name" value="Adenine_deam_C"/>
</dbReference>
<organism evidence="9 10">
    <name type="scientific">Rhizobium rhizoryzae</name>
    <dbReference type="NCBI Taxonomy" id="451876"/>
    <lineage>
        <taxon>Bacteria</taxon>
        <taxon>Pseudomonadati</taxon>
        <taxon>Pseudomonadota</taxon>
        <taxon>Alphaproteobacteria</taxon>
        <taxon>Hyphomicrobiales</taxon>
        <taxon>Rhizobiaceae</taxon>
        <taxon>Rhizobium/Agrobacterium group</taxon>
        <taxon>Rhizobium</taxon>
    </lineage>
</organism>
<dbReference type="AlphaFoldDB" id="A0A7W6LGT7"/>
<keyword evidence="10" id="KW-1185">Reference proteome</keyword>
<gene>
    <name evidence="6" type="primary">ade</name>
    <name evidence="9" type="ORF">GGQ72_002677</name>
</gene>
<evidence type="ECO:0000256" key="2">
    <source>
        <dbReference type="ARBA" id="ARBA00012782"/>
    </source>
</evidence>
<protein>
    <recommendedName>
        <fullName evidence="2 6">Adenine deaminase</fullName>
        <shortName evidence="6">Adenase</shortName>
        <shortName evidence="6">Adenine aminase</shortName>
        <ecNumber evidence="2 6">3.5.4.2</ecNumber>
    </recommendedName>
</protein>
<dbReference type="SUPFAM" id="SSF51556">
    <property type="entry name" value="Metallo-dependent hydrolases"/>
    <property type="match status" value="1"/>
</dbReference>
<comment type="cofactor">
    <cofactor evidence="6">
        <name>Mn(2+)</name>
        <dbReference type="ChEBI" id="CHEBI:29035"/>
    </cofactor>
</comment>
<dbReference type="GO" id="GO:0006146">
    <property type="term" value="P:adenine catabolic process"/>
    <property type="evidence" value="ECO:0007669"/>
    <property type="project" value="InterPro"/>
</dbReference>
<dbReference type="Gene3D" id="2.30.40.10">
    <property type="entry name" value="Urease, subunit C, domain 1"/>
    <property type="match status" value="1"/>
</dbReference>
<dbReference type="PANTHER" id="PTHR11113">
    <property type="entry name" value="N-ACETYLGLUCOSAMINE-6-PHOSPHATE DEACETYLASE"/>
    <property type="match status" value="1"/>
</dbReference>
<comment type="similarity">
    <text evidence="1 6">Belongs to the metallo-dependent hydrolases superfamily. Adenine deaminase family.</text>
</comment>
<feature type="domain" description="Adenine deaminase C-terminal" evidence="8">
    <location>
        <begin position="419"/>
        <end position="584"/>
    </location>
</feature>
<accession>A0A7W6LGT7</accession>
<keyword evidence="4 6" id="KW-0464">Manganese</keyword>
<dbReference type="SUPFAM" id="SSF51338">
    <property type="entry name" value="Composite domain of metallo-dependent hydrolases"/>
    <property type="match status" value="1"/>
</dbReference>